<evidence type="ECO:0000256" key="7">
    <source>
        <dbReference type="ARBA" id="ARBA00023125"/>
    </source>
</evidence>
<feature type="compositionally biased region" description="Polar residues" evidence="13">
    <location>
        <begin position="268"/>
        <end position="293"/>
    </location>
</feature>
<dbReference type="SUPFAM" id="SSF48508">
    <property type="entry name" value="Nuclear receptor ligand-binding domain"/>
    <property type="match status" value="1"/>
</dbReference>
<dbReference type="Pfam" id="PF00104">
    <property type="entry name" value="Hormone_recep"/>
    <property type="match status" value="1"/>
</dbReference>
<evidence type="ECO:0000313" key="16">
    <source>
        <dbReference type="Proteomes" id="UP000515146"/>
    </source>
</evidence>
<keyword evidence="9" id="KW-0675">Receptor</keyword>
<dbReference type="PANTHER" id="PTHR24086:SF15">
    <property type="entry name" value="NUCLEAR HORMONE RECEPTOR FTZ-F1"/>
    <property type="match status" value="1"/>
</dbReference>
<evidence type="ECO:0000256" key="13">
    <source>
        <dbReference type="SAM" id="MobiDB-lite"/>
    </source>
</evidence>
<feature type="region of interest" description="Disordered" evidence="13">
    <location>
        <begin position="24"/>
        <end position="88"/>
    </location>
</feature>
<organism evidence="16 17">
    <name type="scientific">Dermatophagoides pteronyssinus</name>
    <name type="common">European house dust mite</name>
    <dbReference type="NCBI Taxonomy" id="6956"/>
    <lineage>
        <taxon>Eukaryota</taxon>
        <taxon>Metazoa</taxon>
        <taxon>Ecdysozoa</taxon>
        <taxon>Arthropoda</taxon>
        <taxon>Chelicerata</taxon>
        <taxon>Arachnida</taxon>
        <taxon>Acari</taxon>
        <taxon>Acariformes</taxon>
        <taxon>Sarcoptiformes</taxon>
        <taxon>Astigmata</taxon>
        <taxon>Psoroptidia</taxon>
        <taxon>Analgoidea</taxon>
        <taxon>Pyroglyphidae</taxon>
        <taxon>Dermatophagoidinae</taxon>
        <taxon>Dermatophagoides</taxon>
    </lineage>
</organism>
<keyword evidence="5" id="KW-0862">Zinc</keyword>
<dbReference type="KEGG" id="dpte:113790176"/>
<dbReference type="Gene3D" id="3.30.50.10">
    <property type="entry name" value="Erythroid Transcription Factor GATA-1, subunit A"/>
    <property type="match status" value="1"/>
</dbReference>
<dbReference type="GO" id="GO:0000978">
    <property type="term" value="F:RNA polymerase II cis-regulatory region sequence-specific DNA binding"/>
    <property type="evidence" value="ECO:0007669"/>
    <property type="project" value="TreeGrafter"/>
</dbReference>
<dbReference type="PRINTS" id="PR00398">
    <property type="entry name" value="STRDHORMONER"/>
</dbReference>
<dbReference type="GO" id="GO:0004879">
    <property type="term" value="F:nuclear receptor activity"/>
    <property type="evidence" value="ECO:0007669"/>
    <property type="project" value="InterPro"/>
</dbReference>
<dbReference type="InterPro" id="IPR016355">
    <property type="entry name" value="NR5-like"/>
</dbReference>
<comment type="subcellular location">
    <subcellularLocation>
        <location evidence="1">Nucleus</location>
    </subcellularLocation>
</comment>
<dbReference type="GO" id="GO:0009888">
    <property type="term" value="P:tissue development"/>
    <property type="evidence" value="ECO:0007669"/>
    <property type="project" value="TreeGrafter"/>
</dbReference>
<feature type="compositionally biased region" description="Low complexity" evidence="13">
    <location>
        <begin position="24"/>
        <end position="60"/>
    </location>
</feature>
<evidence type="ECO:0000256" key="5">
    <source>
        <dbReference type="ARBA" id="ARBA00022833"/>
    </source>
</evidence>
<feature type="domain" description="NR LBD" evidence="15">
    <location>
        <begin position="672"/>
        <end position="909"/>
    </location>
</feature>
<dbReference type="InterPro" id="IPR013088">
    <property type="entry name" value="Znf_NHR/GATA"/>
</dbReference>
<gene>
    <name evidence="17" type="primary">LOC113790176</name>
</gene>
<feature type="compositionally biased region" description="Polar residues" evidence="13">
    <location>
        <begin position="61"/>
        <end position="85"/>
    </location>
</feature>
<dbReference type="GO" id="GO:0090575">
    <property type="term" value="C:RNA polymerase II transcription regulator complex"/>
    <property type="evidence" value="ECO:0007669"/>
    <property type="project" value="TreeGrafter"/>
</dbReference>
<dbReference type="FunFam" id="1.10.565.10:FF:000032">
    <property type="entry name" value="Nuclear hormone receptor FTZ-F1"/>
    <property type="match status" value="1"/>
</dbReference>
<keyword evidence="4" id="KW-0863">Zinc-finger</keyword>
<dbReference type="GO" id="GO:0008270">
    <property type="term" value="F:zinc ion binding"/>
    <property type="evidence" value="ECO:0007669"/>
    <property type="project" value="UniProtKB-KW"/>
</dbReference>
<reference evidence="17" key="1">
    <citation type="submission" date="2025-08" db="UniProtKB">
        <authorList>
            <consortium name="RefSeq"/>
        </authorList>
    </citation>
    <scope>IDENTIFICATION</scope>
    <source>
        <strain evidence="17">Airmid</strain>
    </source>
</reference>
<dbReference type="InterPro" id="IPR001723">
    <property type="entry name" value="Nuclear_hrmn_rcpt"/>
</dbReference>
<name>A0A6P6XQC5_DERPT</name>
<dbReference type="OrthoDB" id="6355676at2759"/>
<evidence type="ECO:0000259" key="15">
    <source>
        <dbReference type="PROSITE" id="PS51843"/>
    </source>
</evidence>
<feature type="domain" description="Nuclear receptor" evidence="14">
    <location>
        <begin position="384"/>
        <end position="459"/>
    </location>
</feature>
<feature type="region of interest" description="Disordered" evidence="13">
    <location>
        <begin position="208"/>
        <end position="344"/>
    </location>
</feature>
<feature type="compositionally biased region" description="Low complexity" evidence="13">
    <location>
        <begin position="325"/>
        <end position="344"/>
    </location>
</feature>
<keyword evidence="3" id="KW-0479">Metal-binding</keyword>
<feature type="compositionally biased region" description="Low complexity" evidence="13">
    <location>
        <begin position="249"/>
        <end position="267"/>
    </location>
</feature>
<evidence type="ECO:0000256" key="2">
    <source>
        <dbReference type="ARBA" id="ARBA00007536"/>
    </source>
</evidence>
<evidence type="ECO:0000313" key="17">
    <source>
        <dbReference type="RefSeq" id="XP_027195610.1"/>
    </source>
</evidence>
<dbReference type="RefSeq" id="XP_027195610.1">
    <property type="nucleotide sequence ID" value="XM_027339809.1"/>
</dbReference>
<evidence type="ECO:0000256" key="10">
    <source>
        <dbReference type="ARBA" id="ARBA00023242"/>
    </source>
</evidence>
<feature type="compositionally biased region" description="Low complexity" evidence="13">
    <location>
        <begin position="212"/>
        <end position="227"/>
    </location>
</feature>
<evidence type="ECO:0000256" key="11">
    <source>
        <dbReference type="ARBA" id="ARBA00073670"/>
    </source>
</evidence>
<keyword evidence="6" id="KW-0805">Transcription regulation</keyword>
<dbReference type="FunCoup" id="A0A6P6XQC5">
    <property type="interactions" value="470"/>
</dbReference>
<dbReference type="InterPro" id="IPR000536">
    <property type="entry name" value="Nucl_hrmn_rcpt_lig-bd"/>
</dbReference>
<evidence type="ECO:0000256" key="9">
    <source>
        <dbReference type="ARBA" id="ARBA00023170"/>
    </source>
</evidence>
<dbReference type="SUPFAM" id="SSF57716">
    <property type="entry name" value="Glucocorticoid receptor-like (DNA-binding domain)"/>
    <property type="match status" value="1"/>
</dbReference>
<evidence type="ECO:0000256" key="8">
    <source>
        <dbReference type="ARBA" id="ARBA00023163"/>
    </source>
</evidence>
<proteinExistence type="inferred from homology"/>
<dbReference type="InterPro" id="IPR001628">
    <property type="entry name" value="Znf_hrmn_rcpt"/>
</dbReference>
<evidence type="ECO:0000256" key="6">
    <source>
        <dbReference type="ARBA" id="ARBA00023015"/>
    </source>
</evidence>
<dbReference type="PROSITE" id="PS00031">
    <property type="entry name" value="NUCLEAR_REC_DBD_1"/>
    <property type="match status" value="1"/>
</dbReference>
<feature type="compositionally biased region" description="Low complexity" evidence="13">
    <location>
        <begin position="645"/>
        <end position="668"/>
    </location>
</feature>
<keyword evidence="16" id="KW-1185">Reference proteome</keyword>
<evidence type="ECO:0000256" key="4">
    <source>
        <dbReference type="ARBA" id="ARBA00022771"/>
    </source>
</evidence>
<evidence type="ECO:0000256" key="1">
    <source>
        <dbReference type="ARBA" id="ARBA00004123"/>
    </source>
</evidence>
<dbReference type="GO" id="GO:0009755">
    <property type="term" value="P:hormone-mediated signaling pathway"/>
    <property type="evidence" value="ECO:0007669"/>
    <property type="project" value="TreeGrafter"/>
</dbReference>
<dbReference type="SMART" id="SM00399">
    <property type="entry name" value="ZnF_C4"/>
    <property type="match status" value="1"/>
</dbReference>
<dbReference type="Gene3D" id="1.10.565.10">
    <property type="entry name" value="Retinoid X Receptor"/>
    <property type="match status" value="1"/>
</dbReference>
<dbReference type="Proteomes" id="UP000515146">
    <property type="component" value="Unplaced"/>
</dbReference>
<dbReference type="FunFam" id="3.30.50.10:FF:000006">
    <property type="entry name" value="Nuclear receptor subfamily 5 group A member"/>
    <property type="match status" value="1"/>
</dbReference>
<dbReference type="CDD" id="cd07167">
    <property type="entry name" value="NR_DBD_Lrh-1_like"/>
    <property type="match status" value="1"/>
</dbReference>
<dbReference type="PRINTS" id="PR00047">
    <property type="entry name" value="STROIDFINGER"/>
</dbReference>
<dbReference type="CDD" id="cd06944">
    <property type="entry name" value="NR_LBD_Ftz-F1_like"/>
    <property type="match status" value="1"/>
</dbReference>
<dbReference type="PROSITE" id="PS51030">
    <property type="entry name" value="NUCLEAR_REC_DBD_2"/>
    <property type="match status" value="1"/>
</dbReference>
<dbReference type="OMA" id="IANYNNH"/>
<accession>A0A6P6XQC5</accession>
<protein>
    <recommendedName>
        <fullName evidence="11">Nuclear hormone receptor FTZ-F1</fullName>
    </recommendedName>
    <alternativeName>
        <fullName evidence="12">Nuclear receptor subfamily 5 group A member 3</fullName>
    </alternativeName>
</protein>
<evidence type="ECO:0000256" key="3">
    <source>
        <dbReference type="ARBA" id="ARBA00022723"/>
    </source>
</evidence>
<dbReference type="AlphaFoldDB" id="A0A6P6XQC5"/>
<dbReference type="InParanoid" id="A0A6P6XQC5"/>
<evidence type="ECO:0000256" key="12">
    <source>
        <dbReference type="ARBA" id="ARBA00078044"/>
    </source>
</evidence>
<evidence type="ECO:0000259" key="14">
    <source>
        <dbReference type="PROSITE" id="PS51030"/>
    </source>
</evidence>
<comment type="similarity">
    <text evidence="2">Belongs to the nuclear hormone receptor family. NR5 subfamily.</text>
</comment>
<dbReference type="PROSITE" id="PS51843">
    <property type="entry name" value="NR_LBD"/>
    <property type="match status" value="1"/>
</dbReference>
<dbReference type="PANTHER" id="PTHR24086">
    <property type="entry name" value="NUCLEAR RECEPTOR SUBFAMILY 5 GROUP A"/>
    <property type="match status" value="1"/>
</dbReference>
<dbReference type="Pfam" id="PF00105">
    <property type="entry name" value="zf-C4"/>
    <property type="match status" value="1"/>
</dbReference>
<dbReference type="SMART" id="SM00430">
    <property type="entry name" value="HOLI"/>
    <property type="match status" value="1"/>
</dbReference>
<feature type="region of interest" description="Disordered" evidence="13">
    <location>
        <begin position="624"/>
        <end position="668"/>
    </location>
</feature>
<keyword evidence="8" id="KW-0804">Transcription</keyword>
<keyword evidence="7" id="KW-0238">DNA-binding</keyword>
<keyword evidence="10" id="KW-0539">Nucleus</keyword>
<dbReference type="InterPro" id="IPR035500">
    <property type="entry name" value="NHR-like_dom_sf"/>
</dbReference>
<sequence length="911" mass="98490">MLLEKSTLANNSSDSSQIIKTISATNSSSFSSSSSSSPPTPSLSSTSTTATIATSFPSSTNVVGDNTSNNNQNRSPSIPISVSTKTSNSLLPSSTIITSTQSTSSVSLNSSITTTTTTTASSIIVNNNTDTIVSFTQPIISATDNTVLSAKTSTTINNNNKITTTQNSMILPHSTPNILLNIKSEQESPPANLKNTKNNTAICLDQSHHNHQQTQLQHQTHQQQQLNPNSEPLTENNTDPNLPPPPPSSSSSTASQSPTNNLNNNLNSTANTVSGNMLASSGSLTANTPNNNHMMDYHTQQQPPPPSSSSSSLTSGHHHHHQPQHHQSQMSGGQHPNLALTPQQQQQTMLPLMNNNNQQPTISVAAVVTAASSSPNSDPKDCIEELCPVCGDRVSGYHYGLLTCESCKGFFKRTVQNKKVYTCVADRNCHIDKSQRKRCPYCRFQKCLDVGMKLEAVRADRMRGGRNKFGPMYKRDRARRLQILRQKQLSKAHHVVGVGNGGSLGPPGATILPGSAAAAAAAAAANEALNFLNTAPGSHAGSIFDGVKPELIQIPQLSSSTSSPDSSPSPGSTAGVAAAAAAAAAGQLPNVVAAAAAAGHPHFMSPLVPSTLQQQSSNLAGANLSQSMMSGGDQHILKWGPNGPGPSNNNGNNTGPSGKSGLQQQQQQQHYETKLVLPQLMRELQLSMLDDKEWQSQLYSLLQNQTYNQCEVDLFELMCKVIDQSLFAQVDWARNSIFFKDLKVDDQMKLLQNAWSDMLVLDHIHQRIHAGLPDETTLPNGQKFDLLSLALLGVPQVVDQLHRVTARLQELKFDTNDYICLKFLLLLNPEVRGLTNFKLVHDAYEQTKQALLDYCLNFYPQITDKFNLLFALVPEIHALTLRGEDFLYYKHMNGSAPTQTLLMEMLHAKKK</sequence>